<accession>A1AN08</accession>
<dbReference type="KEGG" id="ppd:Ppro_1103"/>
<dbReference type="Proteomes" id="UP000006732">
    <property type="component" value="Chromosome"/>
</dbReference>
<name>A1AN08_PELPD</name>
<gene>
    <name evidence="1" type="ordered locus">Ppro_1103</name>
</gene>
<sequence length="144" mass="16225">MSSSEMIFNLWAIHEPNDKVVYGLAGRAYYACGTDEEKMALLKQLAVSDFVLAMRMPVPERFSMESDGETLTGLCRVTELYNPETTLFQEMFQELAGEIAYRYREDSGQETEVPDVLKVPQNPLFLITALVEDKNGFIRAVAGD</sequence>
<evidence type="ECO:0000313" key="2">
    <source>
        <dbReference type="Proteomes" id="UP000006732"/>
    </source>
</evidence>
<dbReference type="RefSeq" id="WP_011735032.1">
    <property type="nucleotide sequence ID" value="NC_008609.1"/>
</dbReference>
<reference evidence="1 2" key="1">
    <citation type="submission" date="2006-10" db="EMBL/GenBank/DDBJ databases">
        <title>Complete sequence of chromosome of Pelobacter propionicus DSM 2379.</title>
        <authorList>
            <consortium name="US DOE Joint Genome Institute"/>
            <person name="Copeland A."/>
            <person name="Lucas S."/>
            <person name="Lapidus A."/>
            <person name="Barry K."/>
            <person name="Detter J.C."/>
            <person name="Glavina del Rio T."/>
            <person name="Hammon N."/>
            <person name="Israni S."/>
            <person name="Dalin E."/>
            <person name="Tice H."/>
            <person name="Pitluck S."/>
            <person name="Saunders E."/>
            <person name="Brettin T."/>
            <person name="Bruce D."/>
            <person name="Han C."/>
            <person name="Tapia R."/>
            <person name="Schmutz J."/>
            <person name="Larimer F."/>
            <person name="Land M."/>
            <person name="Hauser L."/>
            <person name="Kyrpides N."/>
            <person name="Kim E."/>
            <person name="Lovley D."/>
            <person name="Richardson P."/>
        </authorList>
    </citation>
    <scope>NUCLEOTIDE SEQUENCE [LARGE SCALE GENOMIC DNA]</scope>
    <source>
        <strain evidence="2">DSM 2379 / NBRC 103807 / OttBd1</strain>
    </source>
</reference>
<protein>
    <submittedName>
        <fullName evidence="1">Uncharacterized protein</fullName>
    </submittedName>
</protein>
<dbReference type="EMBL" id="CP000482">
    <property type="protein sequence ID" value="ABK98728.1"/>
    <property type="molecule type" value="Genomic_DNA"/>
</dbReference>
<dbReference type="AlphaFoldDB" id="A1AN08"/>
<dbReference type="STRING" id="338966.Ppro_1103"/>
<keyword evidence="2" id="KW-1185">Reference proteome</keyword>
<evidence type="ECO:0000313" key="1">
    <source>
        <dbReference type="EMBL" id="ABK98728.1"/>
    </source>
</evidence>
<dbReference type="eggNOG" id="ENOG502ZFNB">
    <property type="taxonomic scope" value="Bacteria"/>
</dbReference>
<dbReference type="OrthoDB" id="4775342at2"/>
<dbReference type="HOGENOM" id="CLU_1794656_0_0_7"/>
<organism evidence="1 2">
    <name type="scientific">Pelobacter propionicus (strain DSM 2379 / NBRC 103807 / OttBd1)</name>
    <dbReference type="NCBI Taxonomy" id="338966"/>
    <lineage>
        <taxon>Bacteria</taxon>
        <taxon>Pseudomonadati</taxon>
        <taxon>Thermodesulfobacteriota</taxon>
        <taxon>Desulfuromonadia</taxon>
        <taxon>Desulfuromonadales</taxon>
        <taxon>Desulfuromonadaceae</taxon>
        <taxon>Pelobacter</taxon>
    </lineage>
</organism>
<proteinExistence type="predicted"/>